<evidence type="ECO:0000313" key="3">
    <source>
        <dbReference type="EMBL" id="TWU17802.1"/>
    </source>
</evidence>
<accession>A0A5C6C107</accession>
<dbReference type="AlphaFoldDB" id="A0A5C6C107"/>
<sequence length="149" mass="16202">MIAVFVCLLGNRRRPHIATVKPQKNMSDSKNYIPLSERLQQDVWHDNFVPKYSALASVKPSKLVLIGVWLIFAPGALGAIAVGLSTLSDSPDLATAVLSLIGPVLFFMLAAAILFTQTRRYRLAKLQSDDNGDEADDTNYAPGEGVTKS</sequence>
<proteinExistence type="predicted"/>
<organism evidence="3 4">
    <name type="scientific">Novipirellula galeiformis</name>
    <dbReference type="NCBI Taxonomy" id="2528004"/>
    <lineage>
        <taxon>Bacteria</taxon>
        <taxon>Pseudomonadati</taxon>
        <taxon>Planctomycetota</taxon>
        <taxon>Planctomycetia</taxon>
        <taxon>Pirellulales</taxon>
        <taxon>Pirellulaceae</taxon>
        <taxon>Novipirellula</taxon>
    </lineage>
</organism>
<dbReference type="Proteomes" id="UP000316304">
    <property type="component" value="Unassembled WGS sequence"/>
</dbReference>
<feature type="transmembrane region" description="Helical" evidence="2">
    <location>
        <begin position="93"/>
        <end position="115"/>
    </location>
</feature>
<name>A0A5C6C107_9BACT</name>
<feature type="region of interest" description="Disordered" evidence="1">
    <location>
        <begin position="128"/>
        <end position="149"/>
    </location>
</feature>
<keyword evidence="2" id="KW-0812">Transmembrane</keyword>
<protein>
    <submittedName>
        <fullName evidence="3">Uncharacterized protein</fullName>
    </submittedName>
</protein>
<feature type="transmembrane region" description="Helical" evidence="2">
    <location>
        <begin position="63"/>
        <end position="87"/>
    </location>
</feature>
<keyword evidence="2" id="KW-1133">Transmembrane helix</keyword>
<dbReference type="EMBL" id="SJPT01000010">
    <property type="protein sequence ID" value="TWU17802.1"/>
    <property type="molecule type" value="Genomic_DNA"/>
</dbReference>
<evidence type="ECO:0000256" key="1">
    <source>
        <dbReference type="SAM" id="MobiDB-lite"/>
    </source>
</evidence>
<evidence type="ECO:0000313" key="4">
    <source>
        <dbReference type="Proteomes" id="UP000316304"/>
    </source>
</evidence>
<reference evidence="3 4" key="1">
    <citation type="submission" date="2019-02" db="EMBL/GenBank/DDBJ databases">
        <title>Deep-cultivation of Planctomycetes and their phenomic and genomic characterization uncovers novel biology.</title>
        <authorList>
            <person name="Wiegand S."/>
            <person name="Jogler M."/>
            <person name="Boedeker C."/>
            <person name="Pinto D."/>
            <person name="Vollmers J."/>
            <person name="Rivas-Marin E."/>
            <person name="Kohn T."/>
            <person name="Peeters S.H."/>
            <person name="Heuer A."/>
            <person name="Rast P."/>
            <person name="Oberbeckmann S."/>
            <person name="Bunk B."/>
            <person name="Jeske O."/>
            <person name="Meyerdierks A."/>
            <person name="Storesund J.E."/>
            <person name="Kallscheuer N."/>
            <person name="Luecker S."/>
            <person name="Lage O.M."/>
            <person name="Pohl T."/>
            <person name="Merkel B.J."/>
            <person name="Hornburger P."/>
            <person name="Mueller R.-W."/>
            <person name="Bruemmer F."/>
            <person name="Labrenz M."/>
            <person name="Spormann A.M."/>
            <person name="Op Den Camp H."/>
            <person name="Overmann J."/>
            <person name="Amann R."/>
            <person name="Jetten M.S.M."/>
            <person name="Mascher T."/>
            <person name="Medema M.H."/>
            <person name="Devos D.P."/>
            <person name="Kaster A.-K."/>
            <person name="Ovreas L."/>
            <person name="Rohde M."/>
            <person name="Galperin M.Y."/>
            <person name="Jogler C."/>
        </authorList>
    </citation>
    <scope>NUCLEOTIDE SEQUENCE [LARGE SCALE GENOMIC DNA]</scope>
    <source>
        <strain evidence="3 4">Pla52o</strain>
    </source>
</reference>
<keyword evidence="4" id="KW-1185">Reference proteome</keyword>
<gene>
    <name evidence="3" type="ORF">Pla52o_50170</name>
</gene>
<keyword evidence="2" id="KW-0472">Membrane</keyword>
<evidence type="ECO:0000256" key="2">
    <source>
        <dbReference type="SAM" id="Phobius"/>
    </source>
</evidence>
<comment type="caution">
    <text evidence="3">The sequence shown here is derived from an EMBL/GenBank/DDBJ whole genome shotgun (WGS) entry which is preliminary data.</text>
</comment>